<dbReference type="KEGG" id="clk:CGC53_06530"/>
<organism evidence="1 2">
    <name type="scientific">Capnocytophaga leadbetteri</name>
    <dbReference type="NCBI Taxonomy" id="327575"/>
    <lineage>
        <taxon>Bacteria</taxon>
        <taxon>Pseudomonadati</taxon>
        <taxon>Bacteroidota</taxon>
        <taxon>Flavobacteriia</taxon>
        <taxon>Flavobacteriales</taxon>
        <taxon>Flavobacteriaceae</taxon>
        <taxon>Capnocytophaga</taxon>
    </lineage>
</organism>
<dbReference type="RefSeq" id="WP_095914089.1">
    <property type="nucleotide sequence ID" value="NZ_CP022384.1"/>
</dbReference>
<proteinExistence type="predicted"/>
<accession>A0A250FDC5</accession>
<protein>
    <submittedName>
        <fullName evidence="1">Heme-containing protein HmuY</fullName>
    </submittedName>
</protein>
<dbReference type="Proteomes" id="UP000217276">
    <property type="component" value="Chromosome"/>
</dbReference>
<evidence type="ECO:0000313" key="2">
    <source>
        <dbReference type="Proteomes" id="UP000217276"/>
    </source>
</evidence>
<dbReference type="Pfam" id="PF14064">
    <property type="entry name" value="HmuY"/>
    <property type="match status" value="1"/>
</dbReference>
<sequence>MNYKVFILSVVGSLSLIACKKEKDEAEPLSVTNDVKMLNATSYEKWVYYSLEKGAVVEVSSPETDLTWDIAFQRWYVKTNSGTSGLGKGGAINTKKTDWDKVIIAPPTGYKVDAIGTLNGWDVVKNVETKKEGTFSQEASLYVTYISGGKYKNRNEVYLLKTAKGKFVKIQFYDYVNERLKGGYPSFRYKLSDNENF</sequence>
<reference evidence="2" key="1">
    <citation type="submission" date="2017-06" db="EMBL/GenBank/DDBJ databases">
        <title>Capnocytophaga spp. assemblies.</title>
        <authorList>
            <person name="Gulvik C.A."/>
        </authorList>
    </citation>
    <scope>NUCLEOTIDE SEQUENCE [LARGE SCALE GENOMIC DNA]</scope>
    <source>
        <strain evidence="2">H6253</strain>
    </source>
</reference>
<dbReference type="EMBL" id="CP022384">
    <property type="protein sequence ID" value="ATA82027.1"/>
    <property type="molecule type" value="Genomic_DNA"/>
</dbReference>
<gene>
    <name evidence="1" type="ORF">CGC53_06530</name>
</gene>
<name>A0A250FDC5_9FLAO</name>
<evidence type="ECO:0000313" key="1">
    <source>
        <dbReference type="EMBL" id="ATA82027.1"/>
    </source>
</evidence>
<keyword evidence="2" id="KW-1185">Reference proteome</keyword>
<dbReference type="InterPro" id="IPR025921">
    <property type="entry name" value="HmuY"/>
</dbReference>
<dbReference type="CDD" id="cd12105">
    <property type="entry name" value="HmuY"/>
    <property type="match status" value="1"/>
</dbReference>
<dbReference type="AlphaFoldDB" id="A0A250FDC5"/>
<dbReference type="PROSITE" id="PS51257">
    <property type="entry name" value="PROKAR_LIPOPROTEIN"/>
    <property type="match status" value="1"/>
</dbReference>